<keyword evidence="1 6" id="KW-0479">Metal-binding</keyword>
<keyword evidence="3 6" id="KW-0464">Manganese</keyword>
<dbReference type="Pfam" id="PF04227">
    <property type="entry name" value="Indigoidine_A"/>
    <property type="match status" value="1"/>
</dbReference>
<evidence type="ECO:0000256" key="5">
    <source>
        <dbReference type="ARBA" id="ARBA00023295"/>
    </source>
</evidence>
<feature type="active site" description="Nucleophile" evidence="6">
    <location>
        <position position="179"/>
    </location>
</feature>
<dbReference type="KEGG" id="agv:OJF2_16860"/>
<protein>
    <recommendedName>
        <fullName evidence="6">Pseudouridine-5'-phosphate glycosidase</fullName>
        <shortName evidence="6">PsiMP glycosidase</shortName>
        <ecNumber evidence="6">4.2.1.70</ecNumber>
    </recommendedName>
</protein>
<comment type="function">
    <text evidence="6">Catalyzes the reversible cleavage of pseudouridine 5'-phosphate (PsiMP) to ribose 5-phosphate and uracil. Functions biologically in the cleavage direction, as part of a pseudouridine degradation pathway.</text>
</comment>
<keyword evidence="5 6" id="KW-0326">Glycosidase</keyword>
<keyword evidence="7" id="KW-1133">Transmembrane helix</keyword>
<evidence type="ECO:0000313" key="9">
    <source>
        <dbReference type="Proteomes" id="UP000324233"/>
    </source>
</evidence>
<dbReference type="GO" id="GO:0046872">
    <property type="term" value="F:metal ion binding"/>
    <property type="evidence" value="ECO:0007669"/>
    <property type="project" value="UniProtKB-KW"/>
</dbReference>
<evidence type="ECO:0000313" key="8">
    <source>
        <dbReference type="EMBL" id="QEH33189.1"/>
    </source>
</evidence>
<name>A0A5B9VYF0_9BACT</name>
<comment type="similarity">
    <text evidence="6">Belongs to the pseudouridine-5'-phosphate glycosidase family.</text>
</comment>
<evidence type="ECO:0000256" key="7">
    <source>
        <dbReference type="SAM" id="Phobius"/>
    </source>
</evidence>
<dbReference type="GO" id="GO:0016798">
    <property type="term" value="F:hydrolase activity, acting on glycosyl bonds"/>
    <property type="evidence" value="ECO:0007669"/>
    <property type="project" value="UniProtKB-KW"/>
</dbReference>
<dbReference type="OrthoDB" id="9805870at2"/>
<feature type="binding site" evidence="6">
    <location>
        <position position="103"/>
    </location>
    <ligand>
        <name>substrate</name>
    </ligand>
</feature>
<evidence type="ECO:0000256" key="2">
    <source>
        <dbReference type="ARBA" id="ARBA00022801"/>
    </source>
</evidence>
<evidence type="ECO:0000256" key="1">
    <source>
        <dbReference type="ARBA" id="ARBA00022723"/>
    </source>
</evidence>
<dbReference type="InterPro" id="IPR022830">
    <property type="entry name" value="Indigdn_synthA-like"/>
</dbReference>
<dbReference type="EC" id="4.2.1.70" evidence="6"/>
<organism evidence="8 9">
    <name type="scientific">Aquisphaera giovannonii</name>
    <dbReference type="NCBI Taxonomy" id="406548"/>
    <lineage>
        <taxon>Bacteria</taxon>
        <taxon>Pseudomonadati</taxon>
        <taxon>Planctomycetota</taxon>
        <taxon>Planctomycetia</taxon>
        <taxon>Isosphaerales</taxon>
        <taxon>Isosphaeraceae</taxon>
        <taxon>Aquisphaera</taxon>
    </lineage>
</organism>
<keyword evidence="7" id="KW-0812">Transmembrane</keyword>
<gene>
    <name evidence="6 8" type="primary">psuG</name>
    <name evidence="8" type="ORF">OJF2_16860</name>
</gene>
<dbReference type="GO" id="GO:0005737">
    <property type="term" value="C:cytoplasm"/>
    <property type="evidence" value="ECO:0007669"/>
    <property type="project" value="TreeGrafter"/>
</dbReference>
<comment type="cofactor">
    <cofactor evidence="6">
        <name>Mn(2+)</name>
        <dbReference type="ChEBI" id="CHEBI:29035"/>
    </cofactor>
    <text evidence="6">Binds 1 Mn(2+) ion per subunit.</text>
</comment>
<keyword evidence="4 6" id="KW-0456">Lyase</keyword>
<feature type="active site" description="Proton donor" evidence="6">
    <location>
        <position position="25"/>
    </location>
</feature>
<evidence type="ECO:0000256" key="6">
    <source>
        <dbReference type="HAMAP-Rule" id="MF_01876"/>
    </source>
</evidence>
<comment type="catalytic activity">
    <reaction evidence="6">
        <text>D-ribose 5-phosphate + uracil = psi-UMP + H2O</text>
        <dbReference type="Rhea" id="RHEA:18337"/>
        <dbReference type="ChEBI" id="CHEBI:15377"/>
        <dbReference type="ChEBI" id="CHEBI:17568"/>
        <dbReference type="ChEBI" id="CHEBI:58380"/>
        <dbReference type="ChEBI" id="CHEBI:78346"/>
        <dbReference type="EC" id="4.2.1.70"/>
    </reaction>
</comment>
<keyword evidence="9" id="KW-1185">Reference proteome</keyword>
<sequence length="324" mass="33732">MSGDRPWISGPPRGEASGGPIVVLESTVIAQGLPWPENLEMAAAMEGAVLAAGARPATVGVLDGRARIGLDGVDLERLARPAGDDPRAEGKDREGLDGRRIRKANRRDLSAVLAAGGSAATTVSATLWLARRYGLDPCVMATGGLGGVHRGAGISFDVSTDLDELARADGCLVVCSGFKSILDIPATLEAMETRGIAIVGYRTDELPAFTTASSGLPLEHRVESPEQAARIVWMHRRMCVPGAVVLVQPVPEEDAIDREEMEQVLTEALAEATRAGITGKAITPFLLGRISQGTAGKSLRANMSLLVSNARLAGEIAVALSAGS</sequence>
<feature type="binding site" evidence="6">
    <location>
        <position position="123"/>
    </location>
    <ligand>
        <name>substrate</name>
    </ligand>
</feature>
<dbReference type="AlphaFoldDB" id="A0A5B9VYF0"/>
<keyword evidence="7" id="KW-0472">Membrane</keyword>
<reference evidence="8 9" key="1">
    <citation type="submission" date="2019-08" db="EMBL/GenBank/DDBJ databases">
        <title>Deep-cultivation of Planctomycetes and their phenomic and genomic characterization uncovers novel biology.</title>
        <authorList>
            <person name="Wiegand S."/>
            <person name="Jogler M."/>
            <person name="Boedeker C."/>
            <person name="Pinto D."/>
            <person name="Vollmers J."/>
            <person name="Rivas-Marin E."/>
            <person name="Kohn T."/>
            <person name="Peeters S.H."/>
            <person name="Heuer A."/>
            <person name="Rast P."/>
            <person name="Oberbeckmann S."/>
            <person name="Bunk B."/>
            <person name="Jeske O."/>
            <person name="Meyerdierks A."/>
            <person name="Storesund J.E."/>
            <person name="Kallscheuer N."/>
            <person name="Luecker S."/>
            <person name="Lage O.M."/>
            <person name="Pohl T."/>
            <person name="Merkel B.J."/>
            <person name="Hornburger P."/>
            <person name="Mueller R.-W."/>
            <person name="Bruemmer F."/>
            <person name="Labrenz M."/>
            <person name="Spormann A.M."/>
            <person name="Op den Camp H."/>
            <person name="Overmann J."/>
            <person name="Amann R."/>
            <person name="Jetten M.S.M."/>
            <person name="Mascher T."/>
            <person name="Medema M.H."/>
            <person name="Devos D.P."/>
            <person name="Kaster A.-K."/>
            <person name="Ovreas L."/>
            <person name="Rohde M."/>
            <person name="Galperin M.Y."/>
            <person name="Jogler C."/>
        </authorList>
    </citation>
    <scope>NUCLEOTIDE SEQUENCE [LARGE SCALE GENOMIC DNA]</scope>
    <source>
        <strain evidence="8 9">OJF2</strain>
    </source>
</reference>
<dbReference type="PANTHER" id="PTHR42909:SF1">
    <property type="entry name" value="CARBOHYDRATE KINASE PFKB DOMAIN-CONTAINING PROTEIN"/>
    <property type="match status" value="1"/>
</dbReference>
<accession>A0A5B9VYF0</accession>
<dbReference type="EMBL" id="CP042997">
    <property type="protein sequence ID" value="QEH33189.1"/>
    <property type="molecule type" value="Genomic_DNA"/>
</dbReference>
<evidence type="ECO:0000256" key="4">
    <source>
        <dbReference type="ARBA" id="ARBA00023239"/>
    </source>
</evidence>
<comment type="subunit">
    <text evidence="6">Homotrimer.</text>
</comment>
<proteinExistence type="inferred from homology"/>
<dbReference type="PANTHER" id="PTHR42909">
    <property type="entry name" value="ZGC:136858"/>
    <property type="match status" value="1"/>
</dbReference>
<feature type="transmembrane region" description="Helical" evidence="7">
    <location>
        <begin position="109"/>
        <end position="130"/>
    </location>
</feature>
<dbReference type="InterPro" id="IPR007342">
    <property type="entry name" value="PsuG"/>
</dbReference>
<dbReference type="HAMAP" id="MF_01876">
    <property type="entry name" value="PsiMP_glycosidase"/>
    <property type="match status" value="1"/>
</dbReference>
<keyword evidence="2 6" id="KW-0378">Hydrolase</keyword>
<dbReference type="Proteomes" id="UP000324233">
    <property type="component" value="Chromosome"/>
</dbReference>
<feature type="binding site" evidence="6">
    <location>
        <position position="157"/>
    </location>
    <ligand>
        <name>Mn(2+)</name>
        <dbReference type="ChEBI" id="CHEBI:29035"/>
    </ligand>
</feature>
<feature type="binding site" evidence="6">
    <location>
        <begin position="159"/>
        <end position="161"/>
    </location>
    <ligand>
        <name>substrate</name>
    </ligand>
</feature>
<dbReference type="GO" id="GO:0004730">
    <property type="term" value="F:pseudouridylate synthase activity"/>
    <property type="evidence" value="ECO:0007669"/>
    <property type="project" value="UniProtKB-UniRule"/>
</dbReference>
<dbReference type="GO" id="GO:0046113">
    <property type="term" value="P:nucleobase catabolic process"/>
    <property type="evidence" value="ECO:0007669"/>
    <property type="project" value="UniProtKB-UniRule"/>
</dbReference>
<dbReference type="Gene3D" id="3.40.1790.10">
    <property type="entry name" value="Indigoidine synthase domain"/>
    <property type="match status" value="1"/>
</dbReference>
<evidence type="ECO:0000256" key="3">
    <source>
        <dbReference type="ARBA" id="ARBA00023211"/>
    </source>
</evidence>
<dbReference type="SUPFAM" id="SSF110581">
    <property type="entry name" value="Indigoidine synthase A-like"/>
    <property type="match status" value="1"/>
</dbReference>